<proteinExistence type="predicted"/>
<sequence>MNQSLVEVEENIAALTKSFDDALAAQAITATALEKANEEKNALQLSSQSEVALLKAELEATAKAWSDSEDVYVRILAEKKTLEEKLTNAEVEFTANFHNIEAYASFFSFFASCWVARGAHGSSKQFL</sequence>
<organism evidence="1 2">
    <name type="scientific">Abeliophyllum distichum</name>
    <dbReference type="NCBI Taxonomy" id="126358"/>
    <lineage>
        <taxon>Eukaryota</taxon>
        <taxon>Viridiplantae</taxon>
        <taxon>Streptophyta</taxon>
        <taxon>Embryophyta</taxon>
        <taxon>Tracheophyta</taxon>
        <taxon>Spermatophyta</taxon>
        <taxon>Magnoliopsida</taxon>
        <taxon>eudicotyledons</taxon>
        <taxon>Gunneridae</taxon>
        <taxon>Pentapetalae</taxon>
        <taxon>asterids</taxon>
        <taxon>lamiids</taxon>
        <taxon>Lamiales</taxon>
        <taxon>Oleaceae</taxon>
        <taxon>Forsythieae</taxon>
        <taxon>Abeliophyllum</taxon>
    </lineage>
</organism>
<dbReference type="AlphaFoldDB" id="A0ABD1VV94"/>
<gene>
    <name evidence="1" type="ORF">Adt_02225</name>
</gene>
<evidence type="ECO:0000313" key="1">
    <source>
        <dbReference type="EMBL" id="KAL2541247.1"/>
    </source>
</evidence>
<name>A0ABD1VV94_9LAMI</name>
<comment type="caution">
    <text evidence="1">The sequence shown here is derived from an EMBL/GenBank/DDBJ whole genome shotgun (WGS) entry which is preliminary data.</text>
</comment>
<protein>
    <submittedName>
        <fullName evidence="1">Uncharacterized protein</fullName>
    </submittedName>
</protein>
<dbReference type="Proteomes" id="UP001604336">
    <property type="component" value="Unassembled WGS sequence"/>
</dbReference>
<keyword evidence="2" id="KW-1185">Reference proteome</keyword>
<accession>A0ABD1VV94</accession>
<dbReference type="EMBL" id="JBFOLK010000001">
    <property type="protein sequence ID" value="KAL2541247.1"/>
    <property type="molecule type" value="Genomic_DNA"/>
</dbReference>
<evidence type="ECO:0000313" key="2">
    <source>
        <dbReference type="Proteomes" id="UP001604336"/>
    </source>
</evidence>
<reference evidence="2" key="1">
    <citation type="submission" date="2024-07" db="EMBL/GenBank/DDBJ databases">
        <title>Two chromosome-level genome assemblies of Korean endemic species Abeliophyllum distichum and Forsythia ovata (Oleaceae).</title>
        <authorList>
            <person name="Jang H."/>
        </authorList>
    </citation>
    <scope>NUCLEOTIDE SEQUENCE [LARGE SCALE GENOMIC DNA]</scope>
</reference>